<accession>A0A8J2JMM4</accession>
<dbReference type="InterPro" id="IPR009721">
    <property type="entry name" value="O-acyltransferase_WSD1_C"/>
</dbReference>
<evidence type="ECO:0000313" key="3">
    <source>
        <dbReference type="Proteomes" id="UP000708208"/>
    </source>
</evidence>
<evidence type="ECO:0000259" key="1">
    <source>
        <dbReference type="Pfam" id="PF06974"/>
    </source>
</evidence>
<gene>
    <name evidence="2" type="ORF">AFUS01_LOCUS12403</name>
</gene>
<feature type="domain" description="O-acyltransferase WSD1 C-terminal" evidence="1">
    <location>
        <begin position="167"/>
        <end position="306"/>
    </location>
</feature>
<dbReference type="Pfam" id="PF06974">
    <property type="entry name" value="WS_DGAT_C"/>
    <property type="match status" value="1"/>
</dbReference>
<reference evidence="2" key="1">
    <citation type="submission" date="2021-06" db="EMBL/GenBank/DDBJ databases">
        <authorList>
            <person name="Hodson N. C."/>
            <person name="Mongue J. A."/>
            <person name="Jaron S. K."/>
        </authorList>
    </citation>
    <scope>NUCLEOTIDE SEQUENCE</scope>
</reference>
<protein>
    <recommendedName>
        <fullName evidence="1">O-acyltransferase WSD1 C-terminal domain-containing protein</fullName>
    </recommendedName>
</protein>
<dbReference type="Proteomes" id="UP000708208">
    <property type="component" value="Unassembled WGS sequence"/>
</dbReference>
<comment type="caution">
    <text evidence="2">The sequence shown here is derived from an EMBL/GenBank/DDBJ whole genome shotgun (WGS) entry which is preliminary data.</text>
</comment>
<evidence type="ECO:0000313" key="2">
    <source>
        <dbReference type="EMBL" id="CAG7723307.1"/>
    </source>
</evidence>
<dbReference type="OrthoDB" id="8298003at2759"/>
<organism evidence="2 3">
    <name type="scientific">Allacma fusca</name>
    <dbReference type="NCBI Taxonomy" id="39272"/>
    <lineage>
        <taxon>Eukaryota</taxon>
        <taxon>Metazoa</taxon>
        <taxon>Ecdysozoa</taxon>
        <taxon>Arthropoda</taxon>
        <taxon>Hexapoda</taxon>
        <taxon>Collembola</taxon>
        <taxon>Symphypleona</taxon>
        <taxon>Sminthuridae</taxon>
        <taxon>Allacma</taxon>
    </lineage>
</organism>
<sequence length="306" mass="34419">MLLGIVVQGEITPGRISQLLQDRILNLKDSKGNLVYHRMKQTVGKAGPHTLIIFRVDHVYCDLYSLIGLFRVLFQTPLSMPIPSQKSRISSWRKWKSILTLPSELSKMLTGNKYGVAFSHVIVSTANGTIARALRNSGLEPPANLDADYVLPMPNHPGGFNAHMTQVKLEIPCNVKCAEERLHRTQDIFKSLEGSFLPLTNYHCFNILTLTPLPILKPILDGIYKSGHRYLLSNMSTSLTKEYADGLEMVDVFAIVSFSREIGLYVANWGLNNKLRFNFIIDKSVFGDEASAIKFASYFEEELKNL</sequence>
<name>A0A8J2JMM4_9HEXA</name>
<proteinExistence type="predicted"/>
<dbReference type="EMBL" id="CAJVCH010097763">
    <property type="protein sequence ID" value="CAG7723307.1"/>
    <property type="molecule type" value="Genomic_DNA"/>
</dbReference>
<keyword evidence="3" id="KW-1185">Reference proteome</keyword>
<dbReference type="AlphaFoldDB" id="A0A8J2JMM4"/>